<name>A0A427B0X9_ENSVE</name>
<organism evidence="1 2">
    <name type="scientific">Ensete ventricosum</name>
    <name type="common">Abyssinian banana</name>
    <name type="synonym">Musa ensete</name>
    <dbReference type="NCBI Taxonomy" id="4639"/>
    <lineage>
        <taxon>Eukaryota</taxon>
        <taxon>Viridiplantae</taxon>
        <taxon>Streptophyta</taxon>
        <taxon>Embryophyta</taxon>
        <taxon>Tracheophyta</taxon>
        <taxon>Spermatophyta</taxon>
        <taxon>Magnoliopsida</taxon>
        <taxon>Liliopsida</taxon>
        <taxon>Zingiberales</taxon>
        <taxon>Musaceae</taxon>
        <taxon>Ensete</taxon>
    </lineage>
</organism>
<dbReference type="AlphaFoldDB" id="A0A427B0X9"/>
<sequence length="91" mass="9859">MPSWARCSFVAIGGDGCANGAVAIERQGGNGVPSCCRGGQQWYGARDHSGHVQFVASRDQGSWQRKITAGSICAVRDRCWLRSRRMAARDC</sequence>
<evidence type="ECO:0000313" key="2">
    <source>
        <dbReference type="Proteomes" id="UP000287651"/>
    </source>
</evidence>
<gene>
    <name evidence="1" type="ORF">B296_00012611</name>
</gene>
<evidence type="ECO:0000313" key="1">
    <source>
        <dbReference type="EMBL" id="RRT81966.1"/>
    </source>
</evidence>
<proteinExistence type="predicted"/>
<accession>A0A427B0X9</accession>
<dbReference type="Proteomes" id="UP000287651">
    <property type="component" value="Unassembled WGS sequence"/>
</dbReference>
<dbReference type="EMBL" id="AMZH03000787">
    <property type="protein sequence ID" value="RRT81966.1"/>
    <property type="molecule type" value="Genomic_DNA"/>
</dbReference>
<protein>
    <submittedName>
        <fullName evidence="1">Uncharacterized protein</fullName>
    </submittedName>
</protein>
<reference evidence="1 2" key="1">
    <citation type="journal article" date="2014" name="Agronomy (Basel)">
        <title>A Draft Genome Sequence for Ensete ventricosum, the Drought-Tolerant Tree Against Hunger.</title>
        <authorList>
            <person name="Harrison J."/>
            <person name="Moore K.A."/>
            <person name="Paszkiewicz K."/>
            <person name="Jones T."/>
            <person name="Grant M."/>
            <person name="Ambacheew D."/>
            <person name="Muzemil S."/>
            <person name="Studholme D.J."/>
        </authorList>
    </citation>
    <scope>NUCLEOTIDE SEQUENCE [LARGE SCALE GENOMIC DNA]</scope>
</reference>
<comment type="caution">
    <text evidence="1">The sequence shown here is derived from an EMBL/GenBank/DDBJ whole genome shotgun (WGS) entry which is preliminary data.</text>
</comment>